<feature type="compositionally biased region" description="Low complexity" evidence="1">
    <location>
        <begin position="71"/>
        <end position="91"/>
    </location>
</feature>
<evidence type="ECO:0000313" key="3">
    <source>
        <dbReference type="EMBL" id="QMV43909.1"/>
    </source>
</evidence>
<dbReference type="EMBL" id="CP041969">
    <property type="protein sequence ID" value="QMV43909.1"/>
    <property type="molecule type" value="Genomic_DNA"/>
</dbReference>
<proteinExistence type="predicted"/>
<dbReference type="AlphaFoldDB" id="A0A7G5C3X5"/>
<protein>
    <submittedName>
        <fullName evidence="3">Uncharacterized protein</fullName>
    </submittedName>
</protein>
<feature type="compositionally biased region" description="Polar residues" evidence="1">
    <location>
        <begin position="92"/>
        <end position="113"/>
    </location>
</feature>
<sequence>MPNNFNARLKIWGALLLAATLSSCSSSQDTLQNVDSSYHPPASSSIEHSPAEPTPEASGMTEPDLPPVAPSPSQSASSYESEPSQPSVEVSTIQPKPTEPASSRDQTFQSKTPSLAGIKLGTVEKDIVDNKGLPNDTYSLPGDDQNVNIWEYDGYSIGFNDKNKVVYVEINSSDVSTGIQHLRYGMKGSEAAELLGIPTEDQSNVLALEVSGGWLKLDLDPDTQQVLSLKLLSKDI</sequence>
<evidence type="ECO:0000256" key="1">
    <source>
        <dbReference type="SAM" id="MobiDB-lite"/>
    </source>
</evidence>
<feature type="compositionally biased region" description="Polar residues" evidence="1">
    <location>
        <begin position="28"/>
        <end position="47"/>
    </location>
</feature>
<organism evidence="3 4">
    <name type="scientific">Cohnella cholangitidis</name>
    <dbReference type="NCBI Taxonomy" id="2598458"/>
    <lineage>
        <taxon>Bacteria</taxon>
        <taxon>Bacillati</taxon>
        <taxon>Bacillota</taxon>
        <taxon>Bacilli</taxon>
        <taxon>Bacillales</taxon>
        <taxon>Paenibacillaceae</taxon>
        <taxon>Cohnella</taxon>
    </lineage>
</organism>
<feature type="signal peptide" evidence="2">
    <location>
        <begin position="1"/>
        <end position="27"/>
    </location>
</feature>
<evidence type="ECO:0000256" key="2">
    <source>
        <dbReference type="SAM" id="SignalP"/>
    </source>
</evidence>
<name>A0A7G5C3X5_9BACL</name>
<feature type="chain" id="PRO_5028827773" evidence="2">
    <location>
        <begin position="28"/>
        <end position="236"/>
    </location>
</feature>
<reference evidence="3 4" key="1">
    <citation type="submission" date="2019-07" db="EMBL/GenBank/DDBJ databases">
        <authorList>
            <person name="Kim J.K."/>
            <person name="Cheong H.-M."/>
            <person name="Choi Y."/>
            <person name="Hwang K.J."/>
            <person name="Lee S."/>
            <person name="Choi C."/>
        </authorList>
    </citation>
    <scope>NUCLEOTIDE SEQUENCE [LARGE SCALE GENOMIC DNA]</scope>
    <source>
        <strain evidence="3 4">KS 22</strain>
    </source>
</reference>
<accession>A0A7G5C3X5</accession>
<feature type="region of interest" description="Disordered" evidence="1">
    <location>
        <begin position="25"/>
        <end position="116"/>
    </location>
</feature>
<gene>
    <name evidence="3" type="ORF">FPL14_24085</name>
</gene>
<dbReference type="KEGG" id="cchl:FPL14_24085"/>
<evidence type="ECO:0000313" key="4">
    <source>
        <dbReference type="Proteomes" id="UP000515679"/>
    </source>
</evidence>
<keyword evidence="4" id="KW-1185">Reference proteome</keyword>
<keyword evidence="2" id="KW-0732">Signal</keyword>
<dbReference type="RefSeq" id="WP_182300144.1">
    <property type="nucleotide sequence ID" value="NZ_CP041969.1"/>
</dbReference>
<dbReference type="Proteomes" id="UP000515679">
    <property type="component" value="Chromosome"/>
</dbReference>